<proteinExistence type="predicted"/>
<name>A0A812XKZ0_9DINO</name>
<feature type="transmembrane region" description="Helical" evidence="1">
    <location>
        <begin position="386"/>
        <end position="408"/>
    </location>
</feature>
<keyword evidence="1" id="KW-0472">Membrane</keyword>
<feature type="transmembrane region" description="Helical" evidence="1">
    <location>
        <begin position="472"/>
        <end position="496"/>
    </location>
</feature>
<evidence type="ECO:0000313" key="2">
    <source>
        <dbReference type="EMBL" id="CAE7741475.1"/>
    </source>
</evidence>
<dbReference type="Gene3D" id="1.25.10.10">
    <property type="entry name" value="Leucine-rich Repeat Variant"/>
    <property type="match status" value="2"/>
</dbReference>
<sequence>MKSKGLDWSVGTAFLLADDSHELTRSVRVAGTDVAYQRLEVDQEGVCRNKLERTDSADEGGRAVCDSVWGCFEASWKAVLTALVALAAAIGMQTILPSVHVSRYLVMETTVVDYPAAFEVKSEYRPECDTRSSSFQIGNRDFLEKLQDFSFVFFSMASIVNMLTEVIKTASAVLMPPVKPIPDVDQFVPDTSQPGNVALRRCPANRFVTLGSLVPSPQYLWRSGPDAMEFTQAAQELIAFVQGGLLEGQRSEGSEFSPADSVNVLMEAPHSIKLGGMTAFFPWSMQTACYLFPIQLISLLYDLIADSLLRNPDYLLIVTDTDKWWVWFQLSFRHEMLLPMLLQVLRIHISVDNLRAFFRGMQGASAGRIILSVACCVALLPKLLIFLPALLVTFLIGLPPTWAACMLLERTTGRSYWHEKEGPHVGVLYCFVLPAAALVNRIFYQFSAGTYLCTHSRASLVPLQQGHLTMDAPLLCFVISMFFCSLAVLVPLRFLLAFFPETCGRGVFAFLSPAGFYIRWLENPLYDTRSLRLDREGYEEHRRHFFKEGTKDGCRYCEHLIKGETQVELPQTPAQAFMYDGLQQCWELPCLLHYLFSAQRGAVSAMELLGVIETLRSRQSSVRRLRSKLDLAYDFAVGLQQAEQHRRSYLEAEEHIRVIDGEFGPSTKKALVEFLMQQGELSRSFSTPNHKATWGQDACKALQSYLKRIGFYTGPLNGQLDDVWTVRALRSWLLDLGFIYKRWLVDRDGELGRWTTIALQRFLISTHERAHGNRYLAVNGQWTVDFVFAFQDFLARSGTASPRTGTWRLANTKAVQEFLIRRGYLAGQKQPTDDTDEIFDEQVCRALQCWLRDQGFPCGLNGENADGVDGKFDTGTKLALQLFLKSDRAMLVHKDLITNGKWRAETIRRLQDFLSEDNSNLEVNGLWDLASGQALQAFLKSQGRYVSFVDGDFGGVSVQSLQAWLRDEGFSCGNDGPRCDGVSGNWTKDTTAALQRFLNSRKASAGVDAPALWSDEYADLKASCWAMALFGGAENYMEQDALELLPPADVEKGRKAAEARQLLRDSGLAVPFGEWWGAAQLLSNLGSGTWLDAAGSEAAVAAVIALQSLEGADEAPEGVFEMGIASLLSHLRVGSMQAVEASCAALGRLADMHLLQVEAGSVGRACYIDGWNAGITEQVHDSARKILALRLRANSAIHSVRAFVVDAKRQRNCQHQRMSRGSCKRSYLYEEPGLAALASAEALLAHLAVAEFLERRSVFCSIRIARARERLSCSSDGLDVKIAAEALASLDFEKLLPEHVLSSCADILGPRLHEEDWLMRVGACHGLAVFGRQASGPYLDPILQLVDDEEGPVVGAAAYAVSQLMDGRNGRLLGVVRRLQARLPDAESDSWVRAGACQGLGLLSVVDADTISVLSSHLTDTEVIVVEAAAEALCNLQMMNAIDLKVVEDQARETSKRLYHADWLTRWAACICLGALGAAAHPYLQELKERVNDEDENRVVHDAAKMSLARLQALQRSERSLDRVQLALSGDGSVKHG</sequence>
<comment type="caution">
    <text evidence="2">The sequence shown here is derived from an EMBL/GenBank/DDBJ whole genome shotgun (WGS) entry which is preliminary data.</text>
</comment>
<feature type="transmembrane region" description="Helical" evidence="1">
    <location>
        <begin position="357"/>
        <end position="380"/>
    </location>
</feature>
<dbReference type="OrthoDB" id="416736at2759"/>
<evidence type="ECO:0000313" key="3">
    <source>
        <dbReference type="Proteomes" id="UP000601435"/>
    </source>
</evidence>
<feature type="transmembrane region" description="Helical" evidence="1">
    <location>
        <begin position="428"/>
        <end position="452"/>
    </location>
</feature>
<dbReference type="InterPro" id="IPR011989">
    <property type="entry name" value="ARM-like"/>
</dbReference>
<dbReference type="SUPFAM" id="SSF48371">
    <property type="entry name" value="ARM repeat"/>
    <property type="match status" value="1"/>
</dbReference>
<organism evidence="2 3">
    <name type="scientific">Symbiodinium necroappetens</name>
    <dbReference type="NCBI Taxonomy" id="1628268"/>
    <lineage>
        <taxon>Eukaryota</taxon>
        <taxon>Sar</taxon>
        <taxon>Alveolata</taxon>
        <taxon>Dinophyceae</taxon>
        <taxon>Suessiales</taxon>
        <taxon>Symbiodiniaceae</taxon>
        <taxon>Symbiodinium</taxon>
    </lineage>
</organism>
<dbReference type="EMBL" id="CAJNJA010037919">
    <property type="protein sequence ID" value="CAE7741475.1"/>
    <property type="molecule type" value="Genomic_DNA"/>
</dbReference>
<evidence type="ECO:0000256" key="1">
    <source>
        <dbReference type="SAM" id="Phobius"/>
    </source>
</evidence>
<accession>A0A812XKZ0</accession>
<gene>
    <name evidence="2" type="ORF">SNEC2469_LOCUS21444</name>
</gene>
<dbReference type="Proteomes" id="UP000601435">
    <property type="component" value="Unassembled WGS sequence"/>
</dbReference>
<dbReference type="InterPro" id="IPR016024">
    <property type="entry name" value="ARM-type_fold"/>
</dbReference>
<keyword evidence="1" id="KW-0812">Transmembrane</keyword>
<reference evidence="2" key="1">
    <citation type="submission" date="2021-02" db="EMBL/GenBank/DDBJ databases">
        <authorList>
            <person name="Dougan E. K."/>
            <person name="Rhodes N."/>
            <person name="Thang M."/>
            <person name="Chan C."/>
        </authorList>
    </citation>
    <scope>NUCLEOTIDE SEQUENCE</scope>
</reference>
<keyword evidence="1" id="KW-1133">Transmembrane helix</keyword>
<keyword evidence="3" id="KW-1185">Reference proteome</keyword>
<protein>
    <submittedName>
        <fullName evidence="2">Uncharacterized protein</fullName>
    </submittedName>
</protein>